<keyword evidence="2" id="KW-1185">Reference proteome</keyword>
<organism evidence="1 2">
    <name type="scientific">Acrasis kona</name>
    <dbReference type="NCBI Taxonomy" id="1008807"/>
    <lineage>
        <taxon>Eukaryota</taxon>
        <taxon>Discoba</taxon>
        <taxon>Heterolobosea</taxon>
        <taxon>Tetramitia</taxon>
        <taxon>Eutetramitia</taxon>
        <taxon>Acrasidae</taxon>
        <taxon>Acrasis</taxon>
    </lineage>
</organism>
<protein>
    <recommendedName>
        <fullName evidence="3">DUF3224 domain-containing protein</fullName>
    </recommendedName>
</protein>
<evidence type="ECO:0000313" key="1">
    <source>
        <dbReference type="EMBL" id="KAL0491149.1"/>
    </source>
</evidence>
<dbReference type="EMBL" id="JAOPGA020001764">
    <property type="protein sequence ID" value="KAL0491149.1"/>
    <property type="molecule type" value="Genomic_DNA"/>
</dbReference>
<evidence type="ECO:0000313" key="2">
    <source>
        <dbReference type="Proteomes" id="UP001431209"/>
    </source>
</evidence>
<gene>
    <name evidence="1" type="ORF">AKO1_002350</name>
</gene>
<dbReference type="AlphaFoldDB" id="A0AAW2ZPI5"/>
<proteinExistence type="predicted"/>
<accession>A0AAW2ZPI5</accession>
<evidence type="ECO:0008006" key="3">
    <source>
        <dbReference type="Google" id="ProtNLM"/>
    </source>
</evidence>
<dbReference type="Proteomes" id="UP001431209">
    <property type="component" value="Unassembled WGS sequence"/>
</dbReference>
<reference evidence="1 2" key="1">
    <citation type="submission" date="2024-03" db="EMBL/GenBank/DDBJ databases">
        <title>The Acrasis kona genome and developmental transcriptomes reveal deep origins of eukaryotic multicellular pathways.</title>
        <authorList>
            <person name="Sheikh S."/>
            <person name="Fu C.-J."/>
            <person name="Brown M.W."/>
            <person name="Baldauf S.L."/>
        </authorList>
    </citation>
    <scope>NUCLEOTIDE SEQUENCE [LARGE SCALE GENOMIC DNA]</scope>
    <source>
        <strain evidence="1 2">ATCC MYA-3509</strain>
    </source>
</reference>
<comment type="caution">
    <text evidence="1">The sequence shown here is derived from an EMBL/GenBank/DDBJ whole genome shotgun (WGS) entry which is preliminary data.</text>
</comment>
<name>A0AAW2ZPI5_9EUKA</name>
<sequence length="138" mass="15619">MSKSKYHEQEHSEGVKIRAEGTTYWERYNHQVDDQYPVHNTLIEFTLNDDKTISGSNVQSDGFGGYTTKTYKGTYRINNDEDGIEFEVMVTFCHGAECIYKGTASKGSLQLRSTFFKEGGPFHLGDTSLVKAKVRFIG</sequence>